<feature type="region of interest" description="Disordered" evidence="1">
    <location>
        <begin position="1"/>
        <end position="28"/>
    </location>
</feature>
<dbReference type="EMBL" id="GDKF01001309">
    <property type="protein sequence ID" value="JAT77313.1"/>
    <property type="molecule type" value="Transcribed_RNA"/>
</dbReference>
<feature type="region of interest" description="Disordered" evidence="1">
    <location>
        <begin position="314"/>
        <end position="412"/>
    </location>
</feature>
<name>A0A1D2AEE6_AUXPR</name>
<evidence type="ECO:0000313" key="2">
    <source>
        <dbReference type="EMBL" id="JAT77313.1"/>
    </source>
</evidence>
<proteinExistence type="predicted"/>
<feature type="region of interest" description="Disordered" evidence="1">
    <location>
        <begin position="258"/>
        <end position="278"/>
    </location>
</feature>
<feature type="compositionally biased region" description="Low complexity" evidence="1">
    <location>
        <begin position="326"/>
        <end position="335"/>
    </location>
</feature>
<gene>
    <name evidence="2" type="ORF">g.4060</name>
</gene>
<protein>
    <submittedName>
        <fullName evidence="2">Uncharacterized protein</fullName>
    </submittedName>
</protein>
<feature type="region of interest" description="Disordered" evidence="1">
    <location>
        <begin position="103"/>
        <end position="145"/>
    </location>
</feature>
<feature type="region of interest" description="Disordered" evidence="1">
    <location>
        <begin position="286"/>
        <end position="305"/>
    </location>
</feature>
<evidence type="ECO:0000256" key="1">
    <source>
        <dbReference type="SAM" id="MobiDB-lite"/>
    </source>
</evidence>
<dbReference type="AlphaFoldDB" id="A0A1D2AEE6"/>
<feature type="compositionally biased region" description="Basic residues" evidence="1">
    <location>
        <begin position="336"/>
        <end position="356"/>
    </location>
</feature>
<accession>A0A1D2AEE6</accession>
<sequence length="426" mass="44956">MANSVMAQPAMAMQCDTPDPPYPSTDLKPVAQPQIALERQPDDPSSHTPVVSLTRIDTARESPMDAQVQSLMHDPAFAAAVSAGQVRAAAEAAVAAYKRHKGLPEHAHRNGAHPSRPRGPLGYGTAARGKTLPSPASPGNGAAGLEPWQRDLLRGLTLEILAMEESVPWGLVRRYWRTKRTGWRRALRVAEGPADLVARLRVRRRVQAACPSAQGSAAAGNLLSLRASCPWCSSQRLPPACGASVDVMRQHCLGPHPAHTPHAHAGAARGAAGRRRRAGHLRRGVAGGAGRLRWPAGRAGARGGRLGRAARLRGGVAGGPARRDPGAAPGPTACGRLRRARGGGRARGLRGRRPCRRLGPAAGGGHPVPRRRRAGRAGGRPGGAARQEARGTRPRFGAGERGGRGRHRPGPLLRLRPWLAPVLRTD</sequence>
<reference evidence="2" key="1">
    <citation type="submission" date="2015-08" db="EMBL/GenBank/DDBJ databases">
        <authorList>
            <person name="Babu N.S."/>
            <person name="Beckwith C.J."/>
            <person name="Beseler K.G."/>
            <person name="Brison A."/>
            <person name="Carone J.V."/>
            <person name="Caskin T.P."/>
            <person name="Diamond M."/>
            <person name="Durham M.E."/>
            <person name="Foxe J.M."/>
            <person name="Go M."/>
            <person name="Henderson B.A."/>
            <person name="Jones I.B."/>
            <person name="McGettigan J.A."/>
            <person name="Micheletti S.J."/>
            <person name="Nasrallah M.E."/>
            <person name="Ortiz D."/>
            <person name="Piller C.R."/>
            <person name="Privatt S.R."/>
            <person name="Schneider S.L."/>
            <person name="Sharp S."/>
            <person name="Smith T.C."/>
            <person name="Stanton J.D."/>
            <person name="Ullery H.E."/>
            <person name="Wilson R.J."/>
            <person name="Serrano M.G."/>
            <person name="Buck G."/>
            <person name="Lee V."/>
            <person name="Wang Y."/>
            <person name="Carvalho R."/>
            <person name="Voegtly L."/>
            <person name="Shi R."/>
            <person name="Duckworth R."/>
            <person name="Johnson A."/>
            <person name="Loviza R."/>
            <person name="Walstead R."/>
            <person name="Shah Z."/>
            <person name="Kiflezghi M."/>
            <person name="Wade K."/>
            <person name="Ball S.L."/>
            <person name="Bradley K.W."/>
            <person name="Asai D.J."/>
            <person name="Bowman C.A."/>
            <person name="Russell D.A."/>
            <person name="Pope W.H."/>
            <person name="Jacobs-Sera D."/>
            <person name="Hendrix R.W."/>
            <person name="Hatfull G.F."/>
        </authorList>
    </citation>
    <scope>NUCLEOTIDE SEQUENCE</scope>
</reference>
<organism evidence="2">
    <name type="scientific">Auxenochlorella protothecoides</name>
    <name type="common">Green microalga</name>
    <name type="synonym">Chlorella protothecoides</name>
    <dbReference type="NCBI Taxonomy" id="3075"/>
    <lineage>
        <taxon>Eukaryota</taxon>
        <taxon>Viridiplantae</taxon>
        <taxon>Chlorophyta</taxon>
        <taxon>core chlorophytes</taxon>
        <taxon>Trebouxiophyceae</taxon>
        <taxon>Chlorellales</taxon>
        <taxon>Chlorellaceae</taxon>
        <taxon>Auxenochlorella</taxon>
    </lineage>
</organism>